<evidence type="ECO:0000256" key="5">
    <source>
        <dbReference type="SAM" id="MobiDB-lite"/>
    </source>
</evidence>
<keyword evidence="3" id="KW-0804">Transcription</keyword>
<keyword evidence="8" id="KW-1185">Reference proteome</keyword>
<dbReference type="SUPFAM" id="SSF46689">
    <property type="entry name" value="Homeodomain-like"/>
    <property type="match status" value="1"/>
</dbReference>
<dbReference type="PRINTS" id="PR00455">
    <property type="entry name" value="HTHTETR"/>
</dbReference>
<dbReference type="PANTHER" id="PTHR30055">
    <property type="entry name" value="HTH-TYPE TRANSCRIPTIONAL REGULATOR RUTR"/>
    <property type="match status" value="1"/>
</dbReference>
<evidence type="ECO:0000256" key="4">
    <source>
        <dbReference type="PROSITE-ProRule" id="PRU00335"/>
    </source>
</evidence>
<evidence type="ECO:0000256" key="3">
    <source>
        <dbReference type="ARBA" id="ARBA00023163"/>
    </source>
</evidence>
<feature type="region of interest" description="Disordered" evidence="5">
    <location>
        <begin position="1"/>
        <end position="20"/>
    </location>
</feature>
<name>A0A501XHM7_9SPHN</name>
<evidence type="ECO:0000259" key="6">
    <source>
        <dbReference type="PROSITE" id="PS50977"/>
    </source>
</evidence>
<dbReference type="Pfam" id="PF00440">
    <property type="entry name" value="TetR_N"/>
    <property type="match status" value="1"/>
</dbReference>
<proteinExistence type="predicted"/>
<reference evidence="7 8" key="1">
    <citation type="submission" date="2019-06" db="EMBL/GenBank/DDBJ databases">
        <authorList>
            <person name="Lee I."/>
            <person name="Jang G.I."/>
            <person name="Hwang C.Y."/>
        </authorList>
    </citation>
    <scope>NUCLEOTIDE SEQUENCE [LARGE SCALE GENOMIC DNA]</scope>
    <source>
        <strain evidence="7 8">PAMC 28131</strain>
    </source>
</reference>
<dbReference type="Proteomes" id="UP000319897">
    <property type="component" value="Unassembled WGS sequence"/>
</dbReference>
<dbReference type="OrthoDB" id="9811084at2"/>
<dbReference type="AlphaFoldDB" id="A0A501XHM7"/>
<gene>
    <name evidence="7" type="ORF">FJQ54_12860</name>
</gene>
<dbReference type="RefSeq" id="WP_140928823.1">
    <property type="nucleotide sequence ID" value="NZ_VFSU01000029.1"/>
</dbReference>
<protein>
    <submittedName>
        <fullName evidence="7">TetR/AcrR family transcriptional regulator</fullName>
    </submittedName>
</protein>
<feature type="domain" description="HTH tetR-type" evidence="6">
    <location>
        <begin position="27"/>
        <end position="87"/>
    </location>
</feature>
<dbReference type="PANTHER" id="PTHR30055:SF234">
    <property type="entry name" value="HTH-TYPE TRANSCRIPTIONAL REGULATOR BETI"/>
    <property type="match status" value="1"/>
</dbReference>
<dbReference type="PROSITE" id="PS50977">
    <property type="entry name" value="HTH_TETR_2"/>
    <property type="match status" value="1"/>
</dbReference>
<dbReference type="EMBL" id="VFSU01000029">
    <property type="protein sequence ID" value="TPE59814.1"/>
    <property type="molecule type" value="Genomic_DNA"/>
</dbReference>
<evidence type="ECO:0000256" key="1">
    <source>
        <dbReference type="ARBA" id="ARBA00023015"/>
    </source>
</evidence>
<evidence type="ECO:0000256" key="2">
    <source>
        <dbReference type="ARBA" id="ARBA00023125"/>
    </source>
</evidence>
<dbReference type="Gene3D" id="1.10.10.60">
    <property type="entry name" value="Homeodomain-like"/>
    <property type="match status" value="1"/>
</dbReference>
<dbReference type="GO" id="GO:0000976">
    <property type="term" value="F:transcription cis-regulatory region binding"/>
    <property type="evidence" value="ECO:0007669"/>
    <property type="project" value="TreeGrafter"/>
</dbReference>
<dbReference type="Gene3D" id="1.10.357.10">
    <property type="entry name" value="Tetracycline Repressor, domain 2"/>
    <property type="match status" value="1"/>
</dbReference>
<organism evidence="7 8">
    <name type="scientific">Sandaracinobacter neustonicus</name>
    <dbReference type="NCBI Taxonomy" id="1715348"/>
    <lineage>
        <taxon>Bacteria</taxon>
        <taxon>Pseudomonadati</taxon>
        <taxon>Pseudomonadota</taxon>
        <taxon>Alphaproteobacteria</taxon>
        <taxon>Sphingomonadales</taxon>
        <taxon>Sphingosinicellaceae</taxon>
        <taxon>Sandaracinobacter</taxon>
    </lineage>
</organism>
<dbReference type="InterPro" id="IPR050109">
    <property type="entry name" value="HTH-type_TetR-like_transc_reg"/>
</dbReference>
<dbReference type="SUPFAM" id="SSF48498">
    <property type="entry name" value="Tetracyclin repressor-like, C-terminal domain"/>
    <property type="match status" value="1"/>
</dbReference>
<dbReference type="InterPro" id="IPR009057">
    <property type="entry name" value="Homeodomain-like_sf"/>
</dbReference>
<keyword evidence="2 4" id="KW-0238">DNA-binding</keyword>
<dbReference type="GO" id="GO:0003700">
    <property type="term" value="F:DNA-binding transcription factor activity"/>
    <property type="evidence" value="ECO:0007669"/>
    <property type="project" value="TreeGrafter"/>
</dbReference>
<evidence type="ECO:0000313" key="8">
    <source>
        <dbReference type="Proteomes" id="UP000319897"/>
    </source>
</evidence>
<comment type="caution">
    <text evidence="7">The sequence shown here is derived from an EMBL/GenBank/DDBJ whole genome shotgun (WGS) entry which is preliminary data.</text>
</comment>
<dbReference type="InterPro" id="IPR001647">
    <property type="entry name" value="HTH_TetR"/>
</dbReference>
<evidence type="ECO:0000313" key="7">
    <source>
        <dbReference type="EMBL" id="TPE59814.1"/>
    </source>
</evidence>
<accession>A0A501XHM7</accession>
<feature type="DNA-binding region" description="H-T-H motif" evidence="4">
    <location>
        <begin position="50"/>
        <end position="69"/>
    </location>
</feature>
<keyword evidence="1" id="KW-0805">Transcription regulation</keyword>
<dbReference type="InterPro" id="IPR036271">
    <property type="entry name" value="Tet_transcr_reg_TetR-rel_C_sf"/>
</dbReference>
<sequence>MTDAAKQQVPIDEAVSGLPVPKTERGRRTLRALLDAAALEFGASGFHATGITDITRRAGVALGSFYTYFASKEDIFRALVTDLSAQVKAHVTPRVEEAPDALSREKAALGGYLDFVSQQQLIYRIIDEAEFVAPDAYQGHYRSTVARVTARLEAGAARGELKEGVGEVEAWAIAGMNVFLGLRYGVWGKDRDLAEVLARAHELVADGLRRR</sequence>